<dbReference type="PANTHER" id="PTHR32063:SF0">
    <property type="entry name" value="SWARMING MOTILITY PROTEIN SWRC"/>
    <property type="match status" value="1"/>
</dbReference>
<dbReference type="InterPro" id="IPR027463">
    <property type="entry name" value="AcrB_DN_DC_subdom"/>
</dbReference>
<dbReference type="Gene3D" id="3.30.70.1430">
    <property type="entry name" value="Multidrug efflux transporter AcrB pore domain"/>
    <property type="match status" value="2"/>
</dbReference>
<dbReference type="Gene3D" id="3.30.70.1320">
    <property type="entry name" value="Multidrug efflux transporter AcrB pore domain like"/>
    <property type="match status" value="1"/>
</dbReference>
<feature type="transmembrane region" description="Helical" evidence="1">
    <location>
        <begin position="522"/>
        <end position="546"/>
    </location>
</feature>
<dbReference type="Pfam" id="PF00873">
    <property type="entry name" value="ACR_tran"/>
    <property type="match status" value="1"/>
</dbReference>
<dbReference type="EMBL" id="AXZF01000075">
    <property type="protein sequence ID" value="ERT68191.1"/>
    <property type="molecule type" value="Genomic_DNA"/>
</dbReference>
<sequence>MRLLSEFSIKKPATATMIIISMIFFGLLGLSKMPIELMPNTSNPTVRITIEWKGATPEDVDKMITKKVEDILPNVDGITEYSSTSSSETSKINVKFKYGTDIETKITLIQNEINQIKNKLPEDIEEPSIREQSMGSIPAAVLTMSGGDPMEVRTYAENSLKPLLERIEGVSQIIIFGGKEQEVLVEIDPEKLENYNLGILEVSNLISRASTTIPGGQVKEGEKEFYIKVQGELKTPQEIENIILKNNNGHLLRLKDVADIRIDTKDPSSLFRKNSSDGLVIVVAKTDDGNAIEIVDSINKTLKGVKNSLPLNSTIDYDFDSTITINNSINNVKETGIIGLILASGILYLFLKSISATIVIAVAIPISVIFTFFLLNAQGLTLNLVSLMGLSLGIGMLVDNSVVVLDNIYRHMSELGKNRVQAAKDGAAEMGLPVLASTLTTISVFLPIVFQEGMAKEQFKDLSYSISYSLFASLIVALVFVPMLSSKILNEKKDINSEGKFIKKLKRIYLSILRWAIKNRGITAILTILLFIGSIFAASTLGGGFIPTTDEGRFAIVAKLPSSADINMSNRIGSILENKVKDISIVNSYTMSGDTSNAILNINAGLKTSRKESLQEIVKNLRLTFTGIPDVILTVVPSYVFGSDGIYDVEFELYSDNESQLKEISEKLKEKMYYINGITDISSSFEGGKPEGKIIVDREKAKFYGVDIESLALMIKTQILGGQPITINGDNQEIDVTVQLQKKYRTSTKLLMDSRITLDNRKNIRISDIANLVLEEGPSKIEKKDKKKKVVLYANLENGFDLQSAKNSIIETFNNLGVPESISFGFGGDSADMADMGNQLFISFLVAIFLIYFILVWQFESFILPFIILLSIPLSTMGALYSLALFRVNLDAMVAVGFVMLAGIVVNNAIVLIDFINIRREAGDNINRALIVSGKTRLRPILMTTLTTVLGMIPLAISNGDGSEMYAGMSFVVIFGLSTATLFTLIVIPVFYYLVNDMKIYIKKIIRR</sequence>
<feature type="transmembrane region" description="Helical" evidence="1">
    <location>
        <begin position="892"/>
        <end position="917"/>
    </location>
</feature>
<dbReference type="SUPFAM" id="SSF82866">
    <property type="entry name" value="Multidrug efflux transporter AcrB transmembrane domain"/>
    <property type="match status" value="2"/>
</dbReference>
<evidence type="ECO:0000313" key="2">
    <source>
        <dbReference type="EMBL" id="ERT68191.1"/>
    </source>
</evidence>
<dbReference type="GO" id="GO:0005886">
    <property type="term" value="C:plasma membrane"/>
    <property type="evidence" value="ECO:0007669"/>
    <property type="project" value="TreeGrafter"/>
</dbReference>
<feature type="transmembrane region" description="Helical" evidence="1">
    <location>
        <begin position="866"/>
        <end position="886"/>
    </location>
</feature>
<name>U7V9N5_9FUSO</name>
<evidence type="ECO:0008006" key="4">
    <source>
        <dbReference type="Google" id="ProtNLM"/>
    </source>
</evidence>
<evidence type="ECO:0000313" key="3">
    <source>
        <dbReference type="Proteomes" id="UP000017081"/>
    </source>
</evidence>
<dbReference type="Proteomes" id="UP000017081">
    <property type="component" value="Unassembled WGS sequence"/>
</dbReference>
<dbReference type="eggNOG" id="COG0841">
    <property type="taxonomic scope" value="Bacteria"/>
</dbReference>
<protein>
    <recommendedName>
        <fullName evidence="4">RND transporter, HAE1/HME family, permease protein</fullName>
    </recommendedName>
</protein>
<dbReference type="InterPro" id="IPR001036">
    <property type="entry name" value="Acrflvin-R"/>
</dbReference>
<keyword evidence="1" id="KW-0472">Membrane</keyword>
<feature type="transmembrane region" description="Helical" evidence="1">
    <location>
        <begin position="335"/>
        <end position="351"/>
    </location>
</feature>
<feature type="transmembrane region" description="Helical" evidence="1">
    <location>
        <begin position="430"/>
        <end position="450"/>
    </location>
</feature>
<accession>U7V9N5</accession>
<feature type="transmembrane region" description="Helical" evidence="1">
    <location>
        <begin position="840"/>
        <end position="859"/>
    </location>
</feature>
<gene>
    <name evidence="2" type="ORF">HMPREF0202_01901</name>
</gene>
<keyword evidence="3" id="KW-1185">Reference proteome</keyword>
<keyword evidence="1" id="KW-0812">Transmembrane</keyword>
<dbReference type="AlphaFoldDB" id="U7V9N5"/>
<dbReference type="PANTHER" id="PTHR32063">
    <property type="match status" value="1"/>
</dbReference>
<dbReference type="SUPFAM" id="SSF82714">
    <property type="entry name" value="Multidrug efflux transporter AcrB TolC docking domain, DN and DC subdomains"/>
    <property type="match status" value="2"/>
</dbReference>
<feature type="transmembrane region" description="Helical" evidence="1">
    <location>
        <begin position="12"/>
        <end position="30"/>
    </location>
</feature>
<feature type="transmembrane region" description="Helical" evidence="1">
    <location>
        <begin position="358"/>
        <end position="375"/>
    </location>
</feature>
<feature type="transmembrane region" description="Helical" evidence="1">
    <location>
        <begin position="938"/>
        <end position="957"/>
    </location>
</feature>
<feature type="transmembrane region" description="Helical" evidence="1">
    <location>
        <begin position="462"/>
        <end position="484"/>
    </location>
</feature>
<dbReference type="HOGENOM" id="CLU_002755_1_2_0"/>
<dbReference type="SUPFAM" id="SSF82693">
    <property type="entry name" value="Multidrug efflux transporter AcrB pore domain, PN1, PN2, PC1 and PC2 subdomains"/>
    <property type="match status" value="2"/>
</dbReference>
<dbReference type="GO" id="GO:0042910">
    <property type="term" value="F:xenobiotic transmembrane transporter activity"/>
    <property type="evidence" value="ECO:0007669"/>
    <property type="project" value="TreeGrafter"/>
</dbReference>
<dbReference type="PATRIC" id="fig|1319815.3.peg.1835"/>
<evidence type="ECO:0000256" key="1">
    <source>
        <dbReference type="SAM" id="Phobius"/>
    </source>
</evidence>
<dbReference type="PRINTS" id="PR00702">
    <property type="entry name" value="ACRIFLAVINRP"/>
</dbReference>
<dbReference type="Gene3D" id="1.20.1640.10">
    <property type="entry name" value="Multidrug efflux transporter AcrB transmembrane domain"/>
    <property type="match status" value="2"/>
</dbReference>
<organism evidence="2 3">
    <name type="scientific">Cetobacterium somerae ATCC BAA-474</name>
    <dbReference type="NCBI Taxonomy" id="1319815"/>
    <lineage>
        <taxon>Bacteria</taxon>
        <taxon>Fusobacteriati</taxon>
        <taxon>Fusobacteriota</taxon>
        <taxon>Fusobacteriia</taxon>
        <taxon>Fusobacteriales</taxon>
        <taxon>Fusobacteriaceae</taxon>
        <taxon>Cetobacterium</taxon>
    </lineage>
</organism>
<dbReference type="Gene3D" id="3.30.2090.10">
    <property type="entry name" value="Multidrug efflux transporter AcrB TolC docking domain, DN and DC subdomains"/>
    <property type="match status" value="2"/>
</dbReference>
<comment type="caution">
    <text evidence="2">The sequence shown here is derived from an EMBL/GenBank/DDBJ whole genome shotgun (WGS) entry which is preliminary data.</text>
</comment>
<proteinExistence type="predicted"/>
<feature type="transmembrane region" description="Helical" evidence="1">
    <location>
        <begin position="387"/>
        <end position="409"/>
    </location>
</feature>
<keyword evidence="1" id="KW-1133">Transmembrane helix</keyword>
<reference evidence="2 3" key="1">
    <citation type="submission" date="2013-08" db="EMBL/GenBank/DDBJ databases">
        <authorList>
            <person name="Weinstock G."/>
            <person name="Sodergren E."/>
            <person name="Wylie T."/>
            <person name="Fulton L."/>
            <person name="Fulton R."/>
            <person name="Fronick C."/>
            <person name="O'Laughlin M."/>
            <person name="Godfrey J."/>
            <person name="Miner T."/>
            <person name="Herter B."/>
            <person name="Appelbaum E."/>
            <person name="Cordes M."/>
            <person name="Lek S."/>
            <person name="Wollam A."/>
            <person name="Pepin K.H."/>
            <person name="Palsikar V.B."/>
            <person name="Mitreva M."/>
            <person name="Wilson R.K."/>
        </authorList>
    </citation>
    <scope>NUCLEOTIDE SEQUENCE [LARGE SCALE GENOMIC DNA]</scope>
    <source>
        <strain evidence="2 3">ATCC BAA-474</strain>
    </source>
</reference>
<dbReference type="RefSeq" id="WP_023051435.1">
    <property type="nucleotide sequence ID" value="NZ_CP173063.2"/>
</dbReference>
<dbReference type="STRING" id="1319815.HMPREF0202_01901"/>
<feature type="transmembrane region" description="Helical" evidence="1">
    <location>
        <begin position="969"/>
        <end position="995"/>
    </location>
</feature>
<dbReference type="Gene3D" id="3.30.70.1440">
    <property type="entry name" value="Multidrug efflux transporter AcrB pore domain"/>
    <property type="match status" value="1"/>
</dbReference>